<dbReference type="PRINTS" id="PR00420">
    <property type="entry name" value="RNGMNOXGNASE"/>
</dbReference>
<proteinExistence type="predicted"/>
<dbReference type="Proteomes" id="UP000030466">
    <property type="component" value="Unassembled WGS sequence"/>
</dbReference>
<dbReference type="GO" id="GO:0004497">
    <property type="term" value="F:monooxygenase activity"/>
    <property type="evidence" value="ECO:0007669"/>
    <property type="project" value="UniProtKB-KW"/>
</dbReference>
<evidence type="ECO:0000256" key="1">
    <source>
        <dbReference type="ARBA" id="ARBA00023002"/>
    </source>
</evidence>
<protein>
    <recommendedName>
        <fullName evidence="3">FAD-binding domain-containing protein</fullName>
    </recommendedName>
</protein>
<dbReference type="InterPro" id="IPR002938">
    <property type="entry name" value="FAD-bd"/>
</dbReference>
<accession>A0A0A6VXX5</accession>
<keyword evidence="1" id="KW-0560">Oxidoreductase</keyword>
<evidence type="ECO:0000313" key="4">
    <source>
        <dbReference type="EMBL" id="KHD99098.1"/>
    </source>
</evidence>
<dbReference type="Pfam" id="PF01494">
    <property type="entry name" value="FAD_binding_3"/>
    <property type="match status" value="2"/>
</dbReference>
<dbReference type="Gene3D" id="3.50.50.60">
    <property type="entry name" value="FAD/NAD(P)-binding domain"/>
    <property type="match status" value="1"/>
</dbReference>
<evidence type="ECO:0000256" key="2">
    <source>
        <dbReference type="ARBA" id="ARBA00023033"/>
    </source>
</evidence>
<dbReference type="OrthoDB" id="9782160at2"/>
<dbReference type="SUPFAM" id="SSF51905">
    <property type="entry name" value="FAD/NAD(P)-binding domain"/>
    <property type="match status" value="1"/>
</dbReference>
<feature type="domain" description="FAD-binding" evidence="3">
    <location>
        <begin position="249"/>
        <end position="311"/>
    </location>
</feature>
<keyword evidence="5" id="KW-1185">Reference proteome</keyword>
<dbReference type="PANTHER" id="PTHR13789">
    <property type="entry name" value="MONOOXYGENASE"/>
    <property type="match status" value="1"/>
</dbReference>
<name>A0A0A6VXX5_KOCRO</name>
<dbReference type="RefSeq" id="WP_035923695.1">
    <property type="nucleotide sequence ID" value="NZ_JSUH01000001.1"/>
</dbReference>
<dbReference type="EMBL" id="JSUH01000001">
    <property type="protein sequence ID" value="KHD99098.1"/>
    <property type="molecule type" value="Genomic_DNA"/>
</dbReference>
<dbReference type="PANTHER" id="PTHR13789:SF309">
    <property type="entry name" value="PUTATIVE (AFU_ORTHOLOGUE AFUA_6G14510)-RELATED"/>
    <property type="match status" value="1"/>
</dbReference>
<organism evidence="4 5">
    <name type="scientific">Kocuria rosea subsp. polaris</name>
    <dbReference type="NCBI Taxonomy" id="136273"/>
    <lineage>
        <taxon>Bacteria</taxon>
        <taxon>Bacillati</taxon>
        <taxon>Actinomycetota</taxon>
        <taxon>Actinomycetes</taxon>
        <taxon>Micrococcales</taxon>
        <taxon>Micrococcaceae</taxon>
        <taxon>Kocuria</taxon>
    </lineage>
</organism>
<dbReference type="AlphaFoldDB" id="A0A0A6VXX5"/>
<evidence type="ECO:0000313" key="5">
    <source>
        <dbReference type="Proteomes" id="UP000030466"/>
    </source>
</evidence>
<gene>
    <name evidence="4" type="ORF">GY22_01960</name>
</gene>
<sequence length="342" mass="35395">MRGSAVVIGAGIAGLATARGLLGAGWSVRVLERSSDLPGTGTALGMWPEAMRALDRLGVGEQVRAASVEQRGARLLRPDGTEIAHLGPGRTARLVPRPALLAALAQGLPPDVIAWDAPVTDHGALPAADVVVAADGVHSPVRAALFGVAPRPLGTVAFRGTVPGPADGATETWGPARLFGITPHDAEHTNWFASVRADVLAAAAPGRDDAQALHRLYSDWHPDVRRVLAALGDTSIDRRTLLDVPPLPSYVRGHTVLLGDAAHGMAPNLGRGACEALLDATALVEALSAASDVPGALHRYDAARRRPTVRTVRLARLANRVGTARHGLAVRNAAVAAAARLS</sequence>
<evidence type="ECO:0000259" key="3">
    <source>
        <dbReference type="Pfam" id="PF01494"/>
    </source>
</evidence>
<dbReference type="GO" id="GO:0071949">
    <property type="term" value="F:FAD binding"/>
    <property type="evidence" value="ECO:0007669"/>
    <property type="project" value="InterPro"/>
</dbReference>
<dbReference type="InterPro" id="IPR036188">
    <property type="entry name" value="FAD/NAD-bd_sf"/>
</dbReference>
<reference evidence="4 5" key="1">
    <citation type="journal article" date="2003" name="Int. J. Syst. Evol. Microbiol.">
        <title>Kocuria polaris sp. nov., an orange-pigmented psychrophilic bacterium isolated from an Antarctic cyanobacterial mat sample.</title>
        <authorList>
            <person name="Reddy G.S."/>
            <person name="Prakash J.S."/>
            <person name="Prabahar V."/>
            <person name="Matsumoto G.I."/>
            <person name="Stackebrandt E."/>
            <person name="Shivaji S."/>
        </authorList>
    </citation>
    <scope>NUCLEOTIDE SEQUENCE [LARGE SCALE GENOMIC DNA]</scope>
    <source>
        <strain evidence="4 5">CMS 76or</strain>
    </source>
</reference>
<dbReference type="InterPro" id="IPR050493">
    <property type="entry name" value="FAD-dep_Monooxygenase_BioMet"/>
</dbReference>
<comment type="caution">
    <text evidence="4">The sequence shown here is derived from an EMBL/GenBank/DDBJ whole genome shotgun (WGS) entry which is preliminary data.</text>
</comment>
<feature type="domain" description="FAD-binding" evidence="3">
    <location>
        <begin position="5"/>
        <end position="77"/>
    </location>
</feature>
<keyword evidence="2" id="KW-0503">Monooxygenase</keyword>